<evidence type="ECO:0000313" key="4">
    <source>
        <dbReference type="Proteomes" id="UP001178461"/>
    </source>
</evidence>
<keyword evidence="2" id="KW-0732">Signal</keyword>
<gene>
    <name evidence="3" type="ORF">PODLI_1B004744</name>
</gene>
<proteinExistence type="predicted"/>
<evidence type="ECO:0008006" key="5">
    <source>
        <dbReference type="Google" id="ProtNLM"/>
    </source>
</evidence>
<feature type="chain" id="PRO_5041409883" description="Secreted protein" evidence="2">
    <location>
        <begin position="33"/>
        <end position="144"/>
    </location>
</feature>
<evidence type="ECO:0000256" key="1">
    <source>
        <dbReference type="SAM" id="MobiDB-lite"/>
    </source>
</evidence>
<feature type="signal peptide" evidence="2">
    <location>
        <begin position="1"/>
        <end position="32"/>
    </location>
</feature>
<dbReference type="EMBL" id="OX395127">
    <property type="protein sequence ID" value="CAI5766689.1"/>
    <property type="molecule type" value="Genomic_DNA"/>
</dbReference>
<feature type="region of interest" description="Disordered" evidence="1">
    <location>
        <begin position="58"/>
        <end position="96"/>
    </location>
</feature>
<keyword evidence="4" id="KW-1185">Reference proteome</keyword>
<organism evidence="3 4">
    <name type="scientific">Podarcis lilfordi</name>
    <name type="common">Lilford's wall lizard</name>
    <dbReference type="NCBI Taxonomy" id="74358"/>
    <lineage>
        <taxon>Eukaryota</taxon>
        <taxon>Metazoa</taxon>
        <taxon>Chordata</taxon>
        <taxon>Craniata</taxon>
        <taxon>Vertebrata</taxon>
        <taxon>Euteleostomi</taxon>
        <taxon>Lepidosauria</taxon>
        <taxon>Squamata</taxon>
        <taxon>Bifurcata</taxon>
        <taxon>Unidentata</taxon>
        <taxon>Episquamata</taxon>
        <taxon>Laterata</taxon>
        <taxon>Lacertibaenia</taxon>
        <taxon>Lacertidae</taxon>
        <taxon>Podarcis</taxon>
    </lineage>
</organism>
<dbReference type="Proteomes" id="UP001178461">
    <property type="component" value="Chromosome 2"/>
</dbReference>
<accession>A0AA35NWU3</accession>
<dbReference type="AlphaFoldDB" id="A0AA35NWU3"/>
<evidence type="ECO:0000256" key="2">
    <source>
        <dbReference type="SAM" id="SignalP"/>
    </source>
</evidence>
<protein>
    <recommendedName>
        <fullName evidence="5">Secreted protein</fullName>
    </recommendedName>
</protein>
<sequence length="144" mass="15422">MPARRSLSIRRASLPFLVCRFLLITVEESVSGEASATETEAASAARQIFCICVASRGGAGTGTAASRSSPSAAAAAGEPGLWSRARPSQAGPSNGKSRRNLLLLKLRAEGRVTRQRLTAEVLIEFCSSSMRNYRLIFCHNLKQP</sequence>
<evidence type="ECO:0000313" key="3">
    <source>
        <dbReference type="EMBL" id="CAI5766689.1"/>
    </source>
</evidence>
<name>A0AA35NWU3_9SAUR</name>
<reference evidence="3" key="1">
    <citation type="submission" date="2022-12" db="EMBL/GenBank/DDBJ databases">
        <authorList>
            <person name="Alioto T."/>
            <person name="Alioto T."/>
            <person name="Gomez Garrido J."/>
        </authorList>
    </citation>
    <scope>NUCLEOTIDE SEQUENCE</scope>
</reference>
<feature type="compositionally biased region" description="Low complexity" evidence="1">
    <location>
        <begin position="62"/>
        <end position="77"/>
    </location>
</feature>